<reference evidence="1" key="1">
    <citation type="journal article" date="2015" name="Nature">
        <title>Complex archaea that bridge the gap between prokaryotes and eukaryotes.</title>
        <authorList>
            <person name="Spang A."/>
            <person name="Saw J.H."/>
            <person name="Jorgensen S.L."/>
            <person name="Zaremba-Niedzwiedzka K."/>
            <person name="Martijn J."/>
            <person name="Lind A.E."/>
            <person name="van Eijk R."/>
            <person name="Schleper C."/>
            <person name="Guy L."/>
            <person name="Ettema T.J."/>
        </authorList>
    </citation>
    <scope>NUCLEOTIDE SEQUENCE</scope>
</reference>
<name>A0A0F9G1C0_9ZZZZ</name>
<gene>
    <name evidence="1" type="ORF">LCGC14_1884160</name>
</gene>
<proteinExistence type="predicted"/>
<dbReference type="AlphaFoldDB" id="A0A0F9G1C0"/>
<protein>
    <recommendedName>
        <fullName evidence="2">DUF3880 domain-containing protein</fullName>
    </recommendedName>
</protein>
<organism evidence="1">
    <name type="scientific">marine sediment metagenome</name>
    <dbReference type="NCBI Taxonomy" id="412755"/>
    <lineage>
        <taxon>unclassified sequences</taxon>
        <taxon>metagenomes</taxon>
        <taxon>ecological metagenomes</taxon>
    </lineage>
</organism>
<comment type="caution">
    <text evidence="1">The sequence shown here is derived from an EMBL/GenBank/DDBJ whole genome shotgun (WGS) entry which is preliminary data.</text>
</comment>
<feature type="non-terminal residue" evidence="1">
    <location>
        <position position="207"/>
    </location>
</feature>
<dbReference type="PANTHER" id="PTHR46656">
    <property type="entry name" value="PUTATIVE-RELATED"/>
    <property type="match status" value="1"/>
</dbReference>
<dbReference type="PANTHER" id="PTHR46656:SF3">
    <property type="entry name" value="PUTATIVE-RELATED"/>
    <property type="match status" value="1"/>
</dbReference>
<dbReference type="EMBL" id="LAZR01019449">
    <property type="protein sequence ID" value="KKL92494.1"/>
    <property type="molecule type" value="Genomic_DNA"/>
</dbReference>
<dbReference type="SUPFAM" id="SSF53756">
    <property type="entry name" value="UDP-Glycosyltransferase/glycogen phosphorylase"/>
    <property type="match status" value="1"/>
</dbReference>
<evidence type="ECO:0008006" key="2">
    <source>
        <dbReference type="Google" id="ProtNLM"/>
    </source>
</evidence>
<accession>A0A0F9G1C0</accession>
<sequence length="207" mass="23517">MSGVKYIGPVFDGSGYAEAARNYVLSIYRKGYPITLAPISFEQTRPDLGEDGEILKSLIDASIDYDKIIVHSTPDLWAHWTKFETKKHIIGYTVWETSKLHPAWTMACNRVNEVWLPCDWNMNVFRDSGVRTPLYKIPHAIDVPDLDSVPNFNIDGVGANDYLFYSIFQWQERKNPYGLLAAYTAAFTGVDDVCLVLKTYMHDHAGD</sequence>
<evidence type="ECO:0000313" key="1">
    <source>
        <dbReference type="EMBL" id="KKL92494.1"/>
    </source>
</evidence>